<evidence type="ECO:0000313" key="3">
    <source>
        <dbReference type="Proteomes" id="UP001172673"/>
    </source>
</evidence>
<accession>A0AA38XHL2</accession>
<feature type="region of interest" description="Disordered" evidence="1">
    <location>
        <begin position="61"/>
        <end position="92"/>
    </location>
</feature>
<dbReference type="AlphaFoldDB" id="A0AA38XHL2"/>
<sequence>MDRRSWKSREKELRMQGRIGTVMKAHINKTSQPSSFTPRVRKHQPQIRMLRTPLFEERNVPRFARDDGFPSRNSLSRHHEGNRPDSDDAKEEDFPSEILVSHALAEQAFAAGQFLFSDFPIPRKGVVSHGIDYFLGVCAPPSLGQRPEWDWRRDSQSEYTVWYIQNILRSDVLFELVVAYAVALRIYVHKDLEGHETKYAIAFHTQNALRRLRRRLQNKDAYQDDVNVWSVVMLCGTTLILQELDAFQAHVQGLRQMVALRGGIESLDKFGYFKKRIIKYGLYV</sequence>
<keyword evidence="3" id="KW-1185">Reference proteome</keyword>
<name>A0AA38XHL2_9EURO</name>
<dbReference type="EMBL" id="JAPDRK010000004">
    <property type="protein sequence ID" value="KAJ9613577.1"/>
    <property type="molecule type" value="Genomic_DNA"/>
</dbReference>
<proteinExistence type="predicted"/>
<comment type="caution">
    <text evidence="2">The sequence shown here is derived from an EMBL/GenBank/DDBJ whole genome shotgun (WGS) entry which is preliminary data.</text>
</comment>
<feature type="compositionally biased region" description="Basic and acidic residues" evidence="1">
    <location>
        <begin position="77"/>
        <end position="87"/>
    </location>
</feature>
<reference evidence="2" key="1">
    <citation type="submission" date="2022-10" db="EMBL/GenBank/DDBJ databases">
        <title>Culturing micro-colonial fungi from biological soil crusts in the Mojave desert and describing Neophaeococcomyces mojavensis, and introducing the new genera and species Taxawa tesnikishii.</title>
        <authorList>
            <person name="Kurbessoian T."/>
            <person name="Stajich J.E."/>
        </authorList>
    </citation>
    <scope>NUCLEOTIDE SEQUENCE</scope>
    <source>
        <strain evidence="2">TK_41</strain>
    </source>
</reference>
<dbReference type="Proteomes" id="UP001172673">
    <property type="component" value="Unassembled WGS sequence"/>
</dbReference>
<evidence type="ECO:0000313" key="2">
    <source>
        <dbReference type="EMBL" id="KAJ9613577.1"/>
    </source>
</evidence>
<protein>
    <submittedName>
        <fullName evidence="2">Uncharacterized protein</fullName>
    </submittedName>
</protein>
<gene>
    <name evidence="2" type="ORF">H2200_003519</name>
</gene>
<dbReference type="PANTHER" id="PTHR37540">
    <property type="entry name" value="TRANSCRIPTION FACTOR (ACR-2), PUTATIVE-RELATED-RELATED"/>
    <property type="match status" value="1"/>
</dbReference>
<evidence type="ECO:0000256" key="1">
    <source>
        <dbReference type="SAM" id="MobiDB-lite"/>
    </source>
</evidence>
<organism evidence="2 3">
    <name type="scientific">Cladophialophora chaetospira</name>
    <dbReference type="NCBI Taxonomy" id="386627"/>
    <lineage>
        <taxon>Eukaryota</taxon>
        <taxon>Fungi</taxon>
        <taxon>Dikarya</taxon>
        <taxon>Ascomycota</taxon>
        <taxon>Pezizomycotina</taxon>
        <taxon>Eurotiomycetes</taxon>
        <taxon>Chaetothyriomycetidae</taxon>
        <taxon>Chaetothyriales</taxon>
        <taxon>Herpotrichiellaceae</taxon>
        <taxon>Cladophialophora</taxon>
    </lineage>
</organism>